<dbReference type="Pfam" id="PF25231">
    <property type="entry name" value="DUF7847"/>
    <property type="match status" value="1"/>
</dbReference>
<feature type="transmembrane region" description="Helical" evidence="2">
    <location>
        <begin position="249"/>
        <end position="272"/>
    </location>
</feature>
<dbReference type="Proteomes" id="UP000298246">
    <property type="component" value="Unassembled WGS sequence"/>
</dbReference>
<dbReference type="EMBL" id="MYFO01000015">
    <property type="protein sequence ID" value="TFE87075.1"/>
    <property type="molecule type" value="Genomic_DNA"/>
</dbReference>
<evidence type="ECO:0000313" key="4">
    <source>
        <dbReference type="EMBL" id="TFE87075.1"/>
    </source>
</evidence>
<feature type="compositionally biased region" description="Polar residues" evidence="1">
    <location>
        <begin position="368"/>
        <end position="377"/>
    </location>
</feature>
<feature type="transmembrane region" description="Helical" evidence="2">
    <location>
        <begin position="90"/>
        <end position="117"/>
    </location>
</feature>
<keyword evidence="2" id="KW-0472">Membrane</keyword>
<feature type="domain" description="DUF7847" evidence="3">
    <location>
        <begin position="97"/>
        <end position="297"/>
    </location>
</feature>
<keyword evidence="2" id="KW-1133">Transmembrane helix</keyword>
<feature type="transmembrane region" description="Helical" evidence="2">
    <location>
        <begin position="26"/>
        <end position="48"/>
    </location>
</feature>
<keyword evidence="2" id="KW-0812">Transmembrane</keyword>
<proteinExistence type="predicted"/>
<protein>
    <recommendedName>
        <fullName evidence="3">DUF7847 domain-containing protein</fullName>
    </recommendedName>
</protein>
<feature type="region of interest" description="Disordered" evidence="1">
    <location>
        <begin position="358"/>
        <end position="418"/>
    </location>
</feature>
<feature type="transmembrane region" description="Helical" evidence="2">
    <location>
        <begin position="164"/>
        <end position="184"/>
    </location>
</feature>
<keyword evidence="5" id="KW-1185">Reference proteome</keyword>
<dbReference type="AlphaFoldDB" id="A0A4Y8Q2I0"/>
<evidence type="ECO:0000259" key="3">
    <source>
        <dbReference type="Pfam" id="PF25231"/>
    </source>
</evidence>
<gene>
    <name evidence="4" type="ORF">B5M42_12975</name>
</gene>
<name>A0A4Y8Q2I0_9BACL</name>
<dbReference type="InterPro" id="IPR057169">
    <property type="entry name" value="DUF7847"/>
</dbReference>
<evidence type="ECO:0000256" key="1">
    <source>
        <dbReference type="SAM" id="MobiDB-lite"/>
    </source>
</evidence>
<reference evidence="4 5" key="1">
    <citation type="submission" date="2017-03" db="EMBL/GenBank/DDBJ databases">
        <title>Isolation of Levoglucosan Utilizing Bacteria.</title>
        <authorList>
            <person name="Arya A.S."/>
        </authorList>
    </citation>
    <scope>NUCLEOTIDE SEQUENCE [LARGE SCALE GENOMIC DNA]</scope>
    <source>
        <strain evidence="4 5">MEC069</strain>
    </source>
</reference>
<sequence length="418" mass="44604">MINGQLRPLSAGRLLDRSFRLYRKHWVKLMLLALVLYGPFYVLLNLLFRGTGSAELLPWSDWLSDSDAVEDTLSLGGMAAMNDGIDPWRVLVLLLVLIPLFLNVGMPLFVAGILHLVKADLLQEGERSLGQMLKAGLGRFWPMLGNTLLVQMAGAGVYMVLSVFLLIVGGLVTISAGSMLLMGFSGSGSVMGVLLIVLIVGVSLACACAALYFIFRFMYFLPGVALGEVSVGLGQSWRLTRRSFWRLLVMYIVQTAVVYPLTLVLVLLLSLLGNWTGSSTVVQLLETVASLVMAPMWALPYVVSYFDLKVRNEGLGLRELMEAAGIPAEAAAVNSPRNADNGSGPAFYSARGPASEVAAAGSEPNGLSEGTTSTATVAVSEPASGEAAGGEPVQANADRAEPNPAPIVDLRKQRDGDE</sequence>
<evidence type="ECO:0000313" key="5">
    <source>
        <dbReference type="Proteomes" id="UP000298246"/>
    </source>
</evidence>
<accession>A0A4Y8Q2I0</accession>
<feature type="transmembrane region" description="Helical" evidence="2">
    <location>
        <begin position="284"/>
        <end position="303"/>
    </location>
</feature>
<feature type="compositionally biased region" description="Basic and acidic residues" evidence="1">
    <location>
        <begin position="409"/>
        <end position="418"/>
    </location>
</feature>
<dbReference type="OrthoDB" id="2375893at2"/>
<organism evidence="4 5">
    <name type="scientific">Paenibacillus athensensis</name>
    <dbReference type="NCBI Taxonomy" id="1967502"/>
    <lineage>
        <taxon>Bacteria</taxon>
        <taxon>Bacillati</taxon>
        <taxon>Bacillota</taxon>
        <taxon>Bacilli</taxon>
        <taxon>Bacillales</taxon>
        <taxon>Paenibacillaceae</taxon>
        <taxon>Paenibacillus</taxon>
    </lineage>
</organism>
<feature type="transmembrane region" description="Helical" evidence="2">
    <location>
        <begin position="191"/>
        <end position="213"/>
    </location>
</feature>
<dbReference type="RefSeq" id="WP_134753484.1">
    <property type="nucleotide sequence ID" value="NZ_MYFO02000013.1"/>
</dbReference>
<evidence type="ECO:0000256" key="2">
    <source>
        <dbReference type="SAM" id="Phobius"/>
    </source>
</evidence>
<comment type="caution">
    <text evidence="4">The sequence shown here is derived from an EMBL/GenBank/DDBJ whole genome shotgun (WGS) entry which is preliminary data.</text>
</comment>